<dbReference type="InterPro" id="IPR013815">
    <property type="entry name" value="ATP_grasp_subdomain_1"/>
</dbReference>
<dbReference type="InterPro" id="IPR036291">
    <property type="entry name" value="NAD(P)-bd_dom_sf"/>
</dbReference>
<name>A0A7C3SK35_9BACT</name>
<dbReference type="EMBL" id="DTHB01000053">
    <property type="protein sequence ID" value="HGB15544.1"/>
    <property type="molecule type" value="Genomic_DNA"/>
</dbReference>
<dbReference type="SUPFAM" id="SSF56059">
    <property type="entry name" value="Glutathione synthetase ATP-binding domain-like"/>
    <property type="match status" value="1"/>
</dbReference>
<dbReference type="PANTHER" id="PTHR43334">
    <property type="entry name" value="ACETATE--COA LIGASE [ADP-FORMING]"/>
    <property type="match status" value="1"/>
</dbReference>
<comment type="caution">
    <text evidence="7">The sequence shown here is derived from an EMBL/GenBank/DDBJ whole genome shotgun (WGS) entry which is preliminary data.</text>
</comment>
<evidence type="ECO:0000256" key="1">
    <source>
        <dbReference type="ARBA" id="ARBA00022598"/>
    </source>
</evidence>
<dbReference type="InterPro" id="IPR016102">
    <property type="entry name" value="Succinyl-CoA_synth-like"/>
</dbReference>
<reference evidence="7" key="1">
    <citation type="journal article" date="2020" name="mSystems">
        <title>Genome- and Community-Level Interaction Insights into Carbon Utilization and Element Cycling Functions of Hydrothermarchaeota in Hydrothermal Sediment.</title>
        <authorList>
            <person name="Zhou Z."/>
            <person name="Liu Y."/>
            <person name="Xu W."/>
            <person name="Pan J."/>
            <person name="Luo Z.H."/>
            <person name="Li M."/>
        </authorList>
    </citation>
    <scope>NUCLEOTIDE SEQUENCE [LARGE SCALE GENOMIC DNA]</scope>
    <source>
        <strain evidence="7">SpSt-776</strain>
    </source>
</reference>
<dbReference type="GO" id="GO:0005524">
    <property type="term" value="F:ATP binding"/>
    <property type="evidence" value="ECO:0007669"/>
    <property type="project" value="UniProtKB-UniRule"/>
</dbReference>
<accession>A0A7C3SK35</accession>
<dbReference type="Gene3D" id="3.30.1490.20">
    <property type="entry name" value="ATP-grasp fold, A domain"/>
    <property type="match status" value="1"/>
</dbReference>
<dbReference type="PANTHER" id="PTHR43334:SF1">
    <property type="entry name" value="3-HYDROXYPROPIONATE--COA LIGASE [ADP-FORMING]"/>
    <property type="match status" value="1"/>
</dbReference>
<evidence type="ECO:0000256" key="3">
    <source>
        <dbReference type="ARBA" id="ARBA00022840"/>
    </source>
</evidence>
<keyword evidence="3 5" id="KW-0067">ATP-binding</keyword>
<dbReference type="SUPFAM" id="SSF52210">
    <property type="entry name" value="Succinyl-CoA synthetase domains"/>
    <property type="match status" value="2"/>
</dbReference>
<feature type="domain" description="ATP-grasp" evidence="6">
    <location>
        <begin position="468"/>
        <end position="504"/>
    </location>
</feature>
<dbReference type="GO" id="GO:0046872">
    <property type="term" value="F:metal ion binding"/>
    <property type="evidence" value="ECO:0007669"/>
    <property type="project" value="InterPro"/>
</dbReference>
<dbReference type="InterPro" id="IPR051538">
    <property type="entry name" value="Acyl-CoA_Synth/Transferase"/>
</dbReference>
<dbReference type="FunFam" id="3.30.1490.20:FF:000020">
    <property type="entry name" value="Protein lysine acetyltransferase"/>
    <property type="match status" value="1"/>
</dbReference>
<dbReference type="Pfam" id="PF19045">
    <property type="entry name" value="Ligase_CoA_2"/>
    <property type="match status" value="1"/>
</dbReference>
<organism evidence="7">
    <name type="scientific">Desulfobacca acetoxidans</name>
    <dbReference type="NCBI Taxonomy" id="60893"/>
    <lineage>
        <taxon>Bacteria</taxon>
        <taxon>Pseudomonadati</taxon>
        <taxon>Thermodesulfobacteriota</taxon>
        <taxon>Desulfobaccia</taxon>
        <taxon>Desulfobaccales</taxon>
        <taxon>Desulfobaccaceae</taxon>
        <taxon>Desulfobacca</taxon>
    </lineage>
</organism>
<keyword evidence="1" id="KW-0436">Ligase</keyword>
<evidence type="ECO:0000256" key="2">
    <source>
        <dbReference type="ARBA" id="ARBA00022741"/>
    </source>
</evidence>
<gene>
    <name evidence="7" type="ORF">ENV62_09960</name>
</gene>
<evidence type="ECO:0000256" key="5">
    <source>
        <dbReference type="PROSITE-ProRule" id="PRU00409"/>
    </source>
</evidence>
<evidence type="ECO:0000313" key="7">
    <source>
        <dbReference type="EMBL" id="HGB15544.1"/>
    </source>
</evidence>
<dbReference type="GO" id="GO:0043758">
    <property type="term" value="F:acetate-CoA ligase (ADP-forming) activity"/>
    <property type="evidence" value="ECO:0007669"/>
    <property type="project" value="InterPro"/>
</dbReference>
<evidence type="ECO:0000259" key="6">
    <source>
        <dbReference type="PROSITE" id="PS50975"/>
    </source>
</evidence>
<keyword evidence="2 5" id="KW-0547">Nucleotide-binding</keyword>
<dbReference type="InterPro" id="IPR043938">
    <property type="entry name" value="Ligase_CoA_dom"/>
</dbReference>
<comment type="similarity">
    <text evidence="4">In the N-terminal section; belongs to the acetate CoA ligase alpha subunit family.</text>
</comment>
<evidence type="ECO:0000256" key="4">
    <source>
        <dbReference type="ARBA" id="ARBA00060888"/>
    </source>
</evidence>
<dbReference type="Gene3D" id="3.40.50.720">
    <property type="entry name" value="NAD(P)-binding Rossmann-like Domain"/>
    <property type="match status" value="1"/>
</dbReference>
<dbReference type="InterPro" id="IPR003781">
    <property type="entry name" value="CoA-bd"/>
</dbReference>
<dbReference type="Pfam" id="PF13380">
    <property type="entry name" value="CoA_binding_2"/>
    <property type="match status" value="1"/>
</dbReference>
<dbReference type="PROSITE" id="PS50975">
    <property type="entry name" value="ATP_GRASP"/>
    <property type="match status" value="1"/>
</dbReference>
<dbReference type="SUPFAM" id="SSF51735">
    <property type="entry name" value="NAD(P)-binding Rossmann-fold domains"/>
    <property type="match status" value="1"/>
</dbReference>
<sequence>MDPKASLESIFRPKSVAVIGASTVPGKLGHDILANLKNGGFAGPLYPINPKAEEILGLKVYKSVAETPSPPELAVVVIPAKLVNPTLEQCAEAGVKAAIVITGGFAEAGEAGERLQDEMAKVIRRTGLRVVGPNCQGVNNPHHHMCASWPLITTKGKIAFVSQSGTVGAAFLDQAATEKLGVSCFIALGNRVDVDESEVIQYFNQDPNTQVIALYLEGVKSPSRFLEALSQCQKPLVILKAGRTLRGSLAATTHTKSMAGVDAVYDALFRKYRVYRADTLEDLFDYAKALAYLPPPRGRNLMIITSSGGAAILAVDEAENNHLLVPDPSPTLRTRLRDMLPAHCAVGNPVDLTGDVISDASLYRKVMEETKLEYDYHVIIFGDPIPGAAEVVSKGANELVIFLGGAEVEQQERAKLYDKGIPVFPTPERGIKALAQFFRHAPVLPGERPAVPIPPAAGVRLLPAAEAAELVTRAGIPAAAAPLATTAEEAVILARRFGFPVALKVASPDIAHKSDIGGVRLNLDSEEAVRQAFDEILASVRLREREAWVEGVTVSPMAKPGGLELILGIMTDPQYGPTLMFGLGGIYTEIYRDVAFSVLPVIDAEIDQLLKRIKGYPLLIGYRGQPRRDVGALKQAIKALAALAQEHRELDQIELNPLLLYEKGLFAVDVRIYSRI</sequence>
<dbReference type="Gene3D" id="3.30.470.20">
    <property type="entry name" value="ATP-grasp fold, B domain"/>
    <property type="match status" value="1"/>
</dbReference>
<dbReference type="Gene3D" id="3.40.50.261">
    <property type="entry name" value="Succinyl-CoA synthetase domains"/>
    <property type="match status" value="2"/>
</dbReference>
<dbReference type="InterPro" id="IPR032875">
    <property type="entry name" value="Succ_CoA_lig_flav_dom"/>
</dbReference>
<protein>
    <submittedName>
        <fullName evidence="7">CoA-binding protein</fullName>
    </submittedName>
</protein>
<dbReference type="SMART" id="SM00881">
    <property type="entry name" value="CoA_binding"/>
    <property type="match status" value="1"/>
</dbReference>
<proteinExistence type="inferred from homology"/>
<dbReference type="AlphaFoldDB" id="A0A7C3SK35"/>
<dbReference type="InterPro" id="IPR011761">
    <property type="entry name" value="ATP-grasp"/>
</dbReference>
<dbReference type="Pfam" id="PF13549">
    <property type="entry name" value="ATP-grasp_5"/>
    <property type="match status" value="1"/>
</dbReference>
<dbReference type="Pfam" id="PF13607">
    <property type="entry name" value="Succ_CoA_lig"/>
    <property type="match status" value="1"/>
</dbReference>